<sequence>MYKFSFWLESNGWDFNLGARVEKAEHKHETIAFKRFKRGAPEFRLLQEQVWSSPVCTLLSFLFARLVFNFDVF</sequence>
<protein>
    <submittedName>
        <fullName evidence="1">Uncharacterized protein</fullName>
    </submittedName>
</protein>
<name>A0AAP0Q349_9MAGN</name>
<keyword evidence="2" id="KW-1185">Reference proteome</keyword>
<dbReference type="EMBL" id="JBBNAG010000001">
    <property type="protein sequence ID" value="KAK9165368.1"/>
    <property type="molecule type" value="Genomic_DNA"/>
</dbReference>
<evidence type="ECO:0000313" key="2">
    <source>
        <dbReference type="Proteomes" id="UP001419268"/>
    </source>
</evidence>
<proteinExistence type="predicted"/>
<evidence type="ECO:0000313" key="1">
    <source>
        <dbReference type="EMBL" id="KAK9165368.1"/>
    </source>
</evidence>
<dbReference type="Proteomes" id="UP001419268">
    <property type="component" value="Unassembled WGS sequence"/>
</dbReference>
<comment type="caution">
    <text evidence="1">The sequence shown here is derived from an EMBL/GenBank/DDBJ whole genome shotgun (WGS) entry which is preliminary data.</text>
</comment>
<reference evidence="1 2" key="1">
    <citation type="submission" date="2024-01" db="EMBL/GenBank/DDBJ databases">
        <title>Genome assemblies of Stephania.</title>
        <authorList>
            <person name="Yang L."/>
        </authorList>
    </citation>
    <scope>NUCLEOTIDE SEQUENCE [LARGE SCALE GENOMIC DNA]</scope>
    <source>
        <strain evidence="1">JXDWG</strain>
        <tissue evidence="1">Leaf</tissue>
    </source>
</reference>
<accession>A0AAP0Q349</accession>
<gene>
    <name evidence="1" type="ORF">Scep_000559</name>
</gene>
<organism evidence="1 2">
    <name type="scientific">Stephania cephalantha</name>
    <dbReference type="NCBI Taxonomy" id="152367"/>
    <lineage>
        <taxon>Eukaryota</taxon>
        <taxon>Viridiplantae</taxon>
        <taxon>Streptophyta</taxon>
        <taxon>Embryophyta</taxon>
        <taxon>Tracheophyta</taxon>
        <taxon>Spermatophyta</taxon>
        <taxon>Magnoliopsida</taxon>
        <taxon>Ranunculales</taxon>
        <taxon>Menispermaceae</taxon>
        <taxon>Menispermoideae</taxon>
        <taxon>Cissampelideae</taxon>
        <taxon>Stephania</taxon>
    </lineage>
</organism>
<dbReference type="AlphaFoldDB" id="A0AAP0Q349"/>